<reference evidence="4" key="1">
    <citation type="submission" date="2015-12" db="EMBL/GenBank/DDBJ databases">
        <authorList>
            <person name="Lauer A."/>
            <person name="Humrighouse B."/>
            <person name="Loparev V."/>
            <person name="Shewmaker P.L."/>
            <person name="Whitney A.M."/>
            <person name="McLaughlin R.W."/>
        </authorList>
    </citation>
    <scope>NUCLEOTIDE SEQUENCE [LARGE SCALE GENOMIC DNA]</scope>
    <source>
        <strain evidence="4">LMG 26678</strain>
    </source>
</reference>
<dbReference type="STRING" id="118060.ATZ35_06605"/>
<dbReference type="GO" id="GO:0005576">
    <property type="term" value="C:extracellular region"/>
    <property type="evidence" value="ECO:0007669"/>
    <property type="project" value="UniProtKB-SubCell"/>
</dbReference>
<name>A0A0U2VU57_9ENTE</name>
<evidence type="ECO:0000313" key="3">
    <source>
        <dbReference type="EMBL" id="ALS36836.1"/>
    </source>
</evidence>
<keyword evidence="4" id="KW-1185">Reference proteome</keyword>
<evidence type="ECO:0000313" key="4">
    <source>
        <dbReference type="Proteomes" id="UP000067523"/>
    </source>
</evidence>
<sequence>MYMDFPSRKNTGELEIAAKFYNAMPTGVAISKNGRLFINFPKWGDDVTYSVVELVDEKEIPYPNEEMNRYDSTNPINTFLSVQALFIDHLDRLWVLDTGAPFFNVPNKEAAKLVSIDLKTNKILNTYSFSEKVLLDTTYLNDMRFDWNRGDKGTAFITDSSVSGPGAIILLDLESGQSRRVLDGVKSTAVDETILPKVEGKPLRNLDSDGNISSFHVAVDGIELSPDKKTLYFCSLVGRYLYSIETDLLFSNFTDEYLESKVEALVEKGSSDGLIMSVNGTLYAGDYEHNSIVAINEDGQLETVLQNDLVLWPDSMTIGQDGYLYVTANQVHRQPGFNGGIDKREKPYLLLKINIGETPSY</sequence>
<dbReference type="InterPro" id="IPR011042">
    <property type="entry name" value="6-blade_b-propeller_TolB-like"/>
</dbReference>
<dbReference type="Pfam" id="PF03022">
    <property type="entry name" value="MRJP"/>
    <property type="match status" value="1"/>
</dbReference>
<proteinExistence type="predicted"/>
<dbReference type="EMBL" id="CP013655">
    <property type="protein sequence ID" value="ALS36836.1"/>
    <property type="molecule type" value="Genomic_DNA"/>
</dbReference>
<keyword evidence="2" id="KW-0964">Secreted</keyword>
<dbReference type="SUPFAM" id="SSF63829">
    <property type="entry name" value="Calcium-dependent phosphotriesterase"/>
    <property type="match status" value="1"/>
</dbReference>
<protein>
    <submittedName>
        <fullName evidence="3">Gluconolaconase</fullName>
    </submittedName>
</protein>
<accession>A0A0U2VU57</accession>
<dbReference type="PANTHER" id="PTHR10009:SF18">
    <property type="entry name" value="PROTEIN YELLOW-LIKE PROTEIN"/>
    <property type="match status" value="1"/>
</dbReference>
<dbReference type="Gene3D" id="2.120.10.30">
    <property type="entry name" value="TolB, C-terminal domain"/>
    <property type="match status" value="1"/>
</dbReference>
<dbReference type="Proteomes" id="UP000067523">
    <property type="component" value="Chromosome"/>
</dbReference>
<evidence type="ECO:0000256" key="1">
    <source>
        <dbReference type="ARBA" id="ARBA00004613"/>
    </source>
</evidence>
<dbReference type="KEGG" id="erx:ATZ35_06605"/>
<comment type="subcellular location">
    <subcellularLocation>
        <location evidence="1">Secreted</location>
    </subcellularLocation>
</comment>
<evidence type="ECO:0000256" key="2">
    <source>
        <dbReference type="ARBA" id="ARBA00022525"/>
    </source>
</evidence>
<dbReference type="PANTHER" id="PTHR10009">
    <property type="entry name" value="PROTEIN YELLOW-RELATED"/>
    <property type="match status" value="1"/>
</dbReference>
<dbReference type="AlphaFoldDB" id="A0A0U2VU57"/>
<dbReference type="InterPro" id="IPR017996">
    <property type="entry name" value="MRJP/yellow-related"/>
</dbReference>
<organism evidence="3 4">
    <name type="scientific">Enterococcus rotai</name>
    <dbReference type="NCBI Taxonomy" id="118060"/>
    <lineage>
        <taxon>Bacteria</taxon>
        <taxon>Bacillati</taxon>
        <taxon>Bacillota</taxon>
        <taxon>Bacilli</taxon>
        <taxon>Lactobacillales</taxon>
        <taxon>Enterococcaceae</taxon>
        <taxon>Enterococcus</taxon>
    </lineage>
</organism>
<gene>
    <name evidence="3" type="ORF">ATZ35_06605</name>
</gene>